<dbReference type="Pfam" id="PF05164">
    <property type="entry name" value="ZapA"/>
    <property type="match status" value="1"/>
</dbReference>
<dbReference type="InterPro" id="IPR053712">
    <property type="entry name" value="Bac_CellDiv_Activator"/>
</dbReference>
<keyword evidence="10" id="KW-0175">Coiled coil</keyword>
<feature type="coiled-coil region" evidence="10">
    <location>
        <begin position="65"/>
        <end position="113"/>
    </location>
</feature>
<evidence type="ECO:0000313" key="12">
    <source>
        <dbReference type="Proteomes" id="UP000032431"/>
    </source>
</evidence>
<dbReference type="STRING" id="29343.CCDG5_0009"/>
<sequence>MGAKNRVKLKIADCEILIASEDSEEYIRQTGNRVDEYIRKAMDSSPTMSTTLASIFAALEFCDEATKEKEAADNLRGQIKEALDEVSRLRKELDEVRRSEEEARKELKALKTMNGLKALQEQIKNK</sequence>
<evidence type="ECO:0000256" key="8">
    <source>
        <dbReference type="ARBA" id="ARBA00026068"/>
    </source>
</evidence>
<dbReference type="PANTHER" id="PTHR34981">
    <property type="entry name" value="CELL DIVISION PROTEIN ZAPA"/>
    <property type="match status" value="1"/>
</dbReference>
<evidence type="ECO:0000256" key="3">
    <source>
        <dbReference type="ARBA" id="ARBA00022490"/>
    </source>
</evidence>
<dbReference type="PANTHER" id="PTHR34981:SF1">
    <property type="entry name" value="CELL DIVISION PROTEIN ZAPA"/>
    <property type="match status" value="1"/>
</dbReference>
<keyword evidence="5" id="KW-0717">Septation</keyword>
<dbReference type="GO" id="GO:0005829">
    <property type="term" value="C:cytosol"/>
    <property type="evidence" value="ECO:0007669"/>
    <property type="project" value="TreeGrafter"/>
</dbReference>
<proteinExistence type="predicted"/>
<keyword evidence="3" id="KW-0963">Cytoplasm</keyword>
<evidence type="ECO:0000256" key="6">
    <source>
        <dbReference type="ARBA" id="ARBA00023306"/>
    </source>
</evidence>
<comment type="function">
    <text evidence="7">Activator of cell division through the inhibition of FtsZ GTPase activity, therefore promoting FtsZ assembly into bundles of protofilaments necessary for the formation of the division Z ring. It is recruited early at mid-cell but it is not essential for cell division.</text>
</comment>
<protein>
    <recommendedName>
        <fullName evidence="2">Cell division protein ZapA</fullName>
    </recommendedName>
    <alternativeName>
        <fullName evidence="9">Z ring-associated protein ZapA</fullName>
    </alternativeName>
</protein>
<dbReference type="KEGG" id="ccel:CCDG5_0009"/>
<reference evidence="12" key="1">
    <citation type="submission" date="2014-07" db="EMBL/GenBank/DDBJ databases">
        <authorList>
            <person name="Wibberg D."/>
        </authorList>
    </citation>
    <scope>NUCLEOTIDE SEQUENCE [LARGE SCALE GENOMIC DNA]</scope>
    <source>
        <strain evidence="12">DG5</strain>
    </source>
</reference>
<dbReference type="GO" id="GO:0032153">
    <property type="term" value="C:cell division site"/>
    <property type="evidence" value="ECO:0007669"/>
    <property type="project" value="TreeGrafter"/>
</dbReference>
<accession>A0A078KPQ8</accession>
<evidence type="ECO:0000256" key="2">
    <source>
        <dbReference type="ARBA" id="ARBA00015195"/>
    </source>
</evidence>
<dbReference type="EMBL" id="LM995447">
    <property type="protein sequence ID" value="CDZ23160.1"/>
    <property type="molecule type" value="Genomic_DNA"/>
</dbReference>
<gene>
    <name evidence="11" type="ORF">CCDG5_0009</name>
</gene>
<dbReference type="Gene3D" id="6.10.250.790">
    <property type="match status" value="1"/>
</dbReference>
<evidence type="ECO:0000256" key="7">
    <source>
        <dbReference type="ARBA" id="ARBA00024910"/>
    </source>
</evidence>
<organism evidence="11 12">
    <name type="scientific">[Clostridium] cellulosi</name>
    <dbReference type="NCBI Taxonomy" id="29343"/>
    <lineage>
        <taxon>Bacteria</taxon>
        <taxon>Bacillati</taxon>
        <taxon>Bacillota</taxon>
        <taxon>Clostridia</taxon>
        <taxon>Eubacteriales</taxon>
        <taxon>Oscillospiraceae</taxon>
        <taxon>Oscillospiraceae incertae sedis</taxon>
    </lineage>
</organism>
<keyword evidence="6" id="KW-0131">Cell cycle</keyword>
<evidence type="ECO:0000256" key="5">
    <source>
        <dbReference type="ARBA" id="ARBA00023210"/>
    </source>
</evidence>
<dbReference type="GO" id="GO:0043093">
    <property type="term" value="P:FtsZ-dependent cytokinesis"/>
    <property type="evidence" value="ECO:0007669"/>
    <property type="project" value="TreeGrafter"/>
</dbReference>
<dbReference type="OrthoDB" id="1853081at2"/>
<keyword evidence="12" id="KW-1185">Reference proteome</keyword>
<dbReference type="InterPro" id="IPR036192">
    <property type="entry name" value="Cell_div_ZapA-like_sf"/>
</dbReference>
<dbReference type="InterPro" id="IPR007838">
    <property type="entry name" value="Cell_div_ZapA-like"/>
</dbReference>
<dbReference type="GO" id="GO:0000917">
    <property type="term" value="P:division septum assembly"/>
    <property type="evidence" value="ECO:0007669"/>
    <property type="project" value="UniProtKB-KW"/>
</dbReference>
<dbReference type="SUPFAM" id="SSF102829">
    <property type="entry name" value="Cell division protein ZapA-like"/>
    <property type="match status" value="1"/>
</dbReference>
<dbReference type="AlphaFoldDB" id="A0A078KPQ8"/>
<comment type="subunit">
    <text evidence="8">Homodimer. Interacts with FtsZ.</text>
</comment>
<evidence type="ECO:0000313" key="11">
    <source>
        <dbReference type="EMBL" id="CDZ23160.1"/>
    </source>
</evidence>
<evidence type="ECO:0000256" key="4">
    <source>
        <dbReference type="ARBA" id="ARBA00022618"/>
    </source>
</evidence>
<keyword evidence="4" id="KW-0132">Cell division</keyword>
<dbReference type="PATRIC" id="fig|29343.3.peg.9"/>
<dbReference type="HOGENOM" id="CLU_116623_0_1_9"/>
<dbReference type="GO" id="GO:0000921">
    <property type="term" value="P:septin ring assembly"/>
    <property type="evidence" value="ECO:0007669"/>
    <property type="project" value="TreeGrafter"/>
</dbReference>
<dbReference type="GO" id="GO:0030428">
    <property type="term" value="C:cell septum"/>
    <property type="evidence" value="ECO:0007669"/>
    <property type="project" value="TreeGrafter"/>
</dbReference>
<evidence type="ECO:0000256" key="9">
    <source>
        <dbReference type="ARBA" id="ARBA00033158"/>
    </source>
</evidence>
<comment type="subcellular location">
    <subcellularLocation>
        <location evidence="1">Cytoplasm</location>
    </subcellularLocation>
</comment>
<name>A0A078KPQ8_9FIRM</name>
<evidence type="ECO:0000256" key="1">
    <source>
        <dbReference type="ARBA" id="ARBA00004496"/>
    </source>
</evidence>
<evidence type="ECO:0000256" key="10">
    <source>
        <dbReference type="SAM" id="Coils"/>
    </source>
</evidence>
<dbReference type="Proteomes" id="UP000032431">
    <property type="component" value="Chromosome I"/>
</dbReference>